<proteinExistence type="predicted"/>
<dbReference type="GO" id="GO:0032259">
    <property type="term" value="P:methylation"/>
    <property type="evidence" value="ECO:0007669"/>
    <property type="project" value="UniProtKB-KW"/>
</dbReference>
<dbReference type="InterPro" id="IPR035996">
    <property type="entry name" value="4pyrrol_Methylase_sf"/>
</dbReference>
<dbReference type="PIRSF" id="PIRSF036525">
    <property type="entry name" value="CobF"/>
    <property type="match status" value="1"/>
</dbReference>
<reference evidence="7 8" key="1">
    <citation type="submission" date="2020-03" db="EMBL/GenBank/DDBJ databases">
        <title>Whole genome shotgun sequence of Phytohabitans rumicis NBRC 108638.</title>
        <authorList>
            <person name="Komaki H."/>
            <person name="Tamura T."/>
        </authorList>
    </citation>
    <scope>NUCLEOTIDE SEQUENCE [LARGE SCALE GENOMIC DNA]</scope>
    <source>
        <strain evidence="7 8">NBRC 108638</strain>
    </source>
</reference>
<evidence type="ECO:0000313" key="7">
    <source>
        <dbReference type="EMBL" id="GFJ96055.1"/>
    </source>
</evidence>
<evidence type="ECO:0000256" key="5">
    <source>
        <dbReference type="ARBA" id="ARBA00022691"/>
    </source>
</evidence>
<dbReference type="SUPFAM" id="SSF53790">
    <property type="entry name" value="Tetrapyrrole methylase"/>
    <property type="match status" value="1"/>
</dbReference>
<dbReference type="Gene3D" id="3.30.950.10">
    <property type="entry name" value="Methyltransferase, Cobalt-precorrin-4 Transmethylase, Domain 2"/>
    <property type="match status" value="1"/>
</dbReference>
<dbReference type="EMBL" id="BLPG01000002">
    <property type="protein sequence ID" value="GFJ96055.1"/>
    <property type="molecule type" value="Genomic_DNA"/>
</dbReference>
<evidence type="ECO:0000259" key="6">
    <source>
        <dbReference type="Pfam" id="PF00590"/>
    </source>
</evidence>
<dbReference type="Gene3D" id="3.40.1010.10">
    <property type="entry name" value="Cobalt-precorrin-4 Transmethylase, Domain 1"/>
    <property type="match status" value="1"/>
</dbReference>
<evidence type="ECO:0000313" key="8">
    <source>
        <dbReference type="Proteomes" id="UP000482960"/>
    </source>
</evidence>
<feature type="domain" description="Tetrapyrrole methylase" evidence="6">
    <location>
        <begin position="8"/>
        <end position="229"/>
    </location>
</feature>
<keyword evidence="5" id="KW-0949">S-adenosyl-L-methionine</keyword>
<accession>A0A6V8LTH5</accession>
<evidence type="ECO:0000256" key="2">
    <source>
        <dbReference type="ARBA" id="ARBA00022573"/>
    </source>
</evidence>
<evidence type="ECO:0000256" key="3">
    <source>
        <dbReference type="ARBA" id="ARBA00022603"/>
    </source>
</evidence>
<dbReference type="CDD" id="cd11643">
    <property type="entry name" value="Precorrin-6A-synthase"/>
    <property type="match status" value="1"/>
</dbReference>
<protein>
    <submittedName>
        <fullName evidence="7">Precorrin-6A synthase (Deacetylating)</fullName>
    </submittedName>
</protein>
<keyword evidence="2" id="KW-0169">Cobalamin biosynthesis</keyword>
<sequence>MTIPSVRKLMVIGVGVGDPDFVTVQAVNALNAVDVFFVLDKGPAAADLARARQAICEKFITHDRYRTVTVTDPVRDRGAADYPDAVRRWRDERAERLEKVIDAELDAHGVGGFLVWGDPSLYDGTIRVIETIIDRGALTVDYEVIPGISSVQALAARHRIAVNRVAGAVHVTTGRRISQGLPDDADDVVVMLDADLACAAYRDEDIDIYWGAYLGTADEILVAGRLGEVIDHIAQTRADLRQRKGWIMDTYLLRRHPVPPFQ</sequence>
<dbReference type="NCBIfam" id="TIGR02434">
    <property type="entry name" value="CobF"/>
    <property type="match status" value="1"/>
</dbReference>
<dbReference type="GO" id="GO:0043819">
    <property type="term" value="F:precorrin-6A synthase (deacetylating) activity"/>
    <property type="evidence" value="ECO:0007669"/>
    <property type="project" value="InterPro"/>
</dbReference>
<dbReference type="Pfam" id="PF00590">
    <property type="entry name" value="TP_methylase"/>
    <property type="match status" value="1"/>
</dbReference>
<dbReference type="PANTHER" id="PTHR43467">
    <property type="entry name" value="COBALT-PRECORRIN-2 C(20)-METHYLTRANSFERASE"/>
    <property type="match status" value="1"/>
</dbReference>
<gene>
    <name evidence="7" type="ORF">Prum_096970</name>
</gene>
<evidence type="ECO:0000256" key="4">
    <source>
        <dbReference type="ARBA" id="ARBA00022679"/>
    </source>
</evidence>
<organism evidence="7 8">
    <name type="scientific">Phytohabitans rumicis</name>
    <dbReference type="NCBI Taxonomy" id="1076125"/>
    <lineage>
        <taxon>Bacteria</taxon>
        <taxon>Bacillati</taxon>
        <taxon>Actinomycetota</taxon>
        <taxon>Actinomycetes</taxon>
        <taxon>Micromonosporales</taxon>
        <taxon>Micromonosporaceae</taxon>
    </lineage>
</organism>
<dbReference type="InterPro" id="IPR012797">
    <property type="entry name" value="CobF"/>
</dbReference>
<comment type="caution">
    <text evidence="7">The sequence shown here is derived from an EMBL/GenBank/DDBJ whole genome shotgun (WGS) entry which is preliminary data.</text>
</comment>
<dbReference type="InterPro" id="IPR014776">
    <property type="entry name" value="4pyrrole_Mease_sub2"/>
</dbReference>
<keyword evidence="8" id="KW-1185">Reference proteome</keyword>
<keyword evidence="4" id="KW-0808">Transferase</keyword>
<dbReference type="InterPro" id="IPR000878">
    <property type="entry name" value="4pyrrol_Mease"/>
</dbReference>
<reference evidence="7 8" key="2">
    <citation type="submission" date="2020-03" db="EMBL/GenBank/DDBJ databases">
        <authorList>
            <person name="Ichikawa N."/>
            <person name="Kimura A."/>
            <person name="Kitahashi Y."/>
            <person name="Uohara A."/>
        </authorList>
    </citation>
    <scope>NUCLEOTIDE SEQUENCE [LARGE SCALE GENOMIC DNA]</scope>
    <source>
        <strain evidence="7 8">NBRC 108638</strain>
    </source>
</reference>
<evidence type="ECO:0000256" key="1">
    <source>
        <dbReference type="ARBA" id="ARBA00004953"/>
    </source>
</evidence>
<comment type="pathway">
    <text evidence="1">Cofactor biosynthesis; adenosylcobalamin biosynthesis.</text>
</comment>
<dbReference type="AlphaFoldDB" id="A0A6V8LTH5"/>
<dbReference type="Proteomes" id="UP000482960">
    <property type="component" value="Unassembled WGS sequence"/>
</dbReference>
<dbReference type="PANTHER" id="PTHR43467:SF1">
    <property type="entry name" value="PRECORRIN-6A SYNTHASE [DEACETYLATING]"/>
    <property type="match status" value="1"/>
</dbReference>
<name>A0A6V8LTH5_9ACTN</name>
<dbReference type="InterPro" id="IPR014777">
    <property type="entry name" value="4pyrrole_Mease_sub1"/>
</dbReference>
<dbReference type="GO" id="GO:0009236">
    <property type="term" value="P:cobalamin biosynthetic process"/>
    <property type="evidence" value="ECO:0007669"/>
    <property type="project" value="UniProtKB-KW"/>
</dbReference>
<keyword evidence="3" id="KW-0489">Methyltransferase</keyword>